<dbReference type="RefSeq" id="WP_154309518.1">
    <property type="nucleotide sequence ID" value="NZ_WKKI01000058.1"/>
</dbReference>
<dbReference type="NCBIfam" id="TIGR02937">
    <property type="entry name" value="sigma70-ECF"/>
    <property type="match status" value="1"/>
</dbReference>
<dbReference type="InterPro" id="IPR014284">
    <property type="entry name" value="RNA_pol_sigma-70_dom"/>
</dbReference>
<evidence type="ECO:0000256" key="2">
    <source>
        <dbReference type="ARBA" id="ARBA00023015"/>
    </source>
</evidence>
<dbReference type="InterPro" id="IPR013249">
    <property type="entry name" value="RNA_pol_sigma70_r4_t2"/>
</dbReference>
<evidence type="ECO:0000256" key="4">
    <source>
        <dbReference type="ARBA" id="ARBA00023163"/>
    </source>
</evidence>
<dbReference type="GO" id="GO:0016987">
    <property type="term" value="F:sigma factor activity"/>
    <property type="evidence" value="ECO:0007669"/>
    <property type="project" value="UniProtKB-KW"/>
</dbReference>
<dbReference type="OrthoDB" id="9794508at2"/>
<dbReference type="InterPro" id="IPR036388">
    <property type="entry name" value="WH-like_DNA-bd_sf"/>
</dbReference>
<evidence type="ECO:0000256" key="1">
    <source>
        <dbReference type="ARBA" id="ARBA00010641"/>
    </source>
</evidence>
<dbReference type="Proteomes" id="UP000448867">
    <property type="component" value="Unassembled WGS sequence"/>
</dbReference>
<reference evidence="7 8" key="1">
    <citation type="submission" date="2019-11" db="EMBL/GenBank/DDBJ databases">
        <title>Bacillus lacus genome.</title>
        <authorList>
            <person name="Allen C.J."/>
            <person name="Newman J.D."/>
        </authorList>
    </citation>
    <scope>NUCLEOTIDE SEQUENCE [LARGE SCALE GENOMIC DNA]</scope>
    <source>
        <strain evidence="7 8">KCTC 33946</strain>
    </source>
</reference>
<protein>
    <submittedName>
        <fullName evidence="7">Sigma-70 family RNA polymerase sigma factor</fullName>
    </submittedName>
</protein>
<dbReference type="InterPro" id="IPR039425">
    <property type="entry name" value="RNA_pol_sigma-70-like"/>
</dbReference>
<dbReference type="GO" id="GO:0006352">
    <property type="term" value="P:DNA-templated transcription initiation"/>
    <property type="evidence" value="ECO:0007669"/>
    <property type="project" value="InterPro"/>
</dbReference>
<dbReference type="SUPFAM" id="SSF88946">
    <property type="entry name" value="Sigma2 domain of RNA polymerase sigma factors"/>
    <property type="match status" value="1"/>
</dbReference>
<dbReference type="Pfam" id="PF08281">
    <property type="entry name" value="Sigma70_r4_2"/>
    <property type="match status" value="1"/>
</dbReference>
<comment type="similarity">
    <text evidence="1">Belongs to the sigma-70 factor family. ECF subfamily.</text>
</comment>
<sequence length="191" mass="22071">MSIIQQLKEKQEIALVELMKLYGDYLLRTAVLLLKDRQAAEEAVQDTFLTAFEKIGQLSDENKLKSWLTCILINKCRAKMRKKSWKHAFLSLDLLERYAGDDLHSGPEESLVKLAEHQVLFEAIQQLDYKYKEAIILYYYNELKISEISAQLKLNENTVKARLARGRSLLKQLLCKGEEFGGEKNSQESAR</sequence>
<dbReference type="Gene3D" id="1.10.1740.10">
    <property type="match status" value="1"/>
</dbReference>
<dbReference type="PANTHER" id="PTHR43133">
    <property type="entry name" value="RNA POLYMERASE ECF-TYPE SIGMA FACTO"/>
    <property type="match status" value="1"/>
</dbReference>
<name>A0A7X2M0F4_9BACI</name>
<accession>A0A7X2M0F4</accession>
<dbReference type="Pfam" id="PF04542">
    <property type="entry name" value="Sigma70_r2"/>
    <property type="match status" value="1"/>
</dbReference>
<evidence type="ECO:0000313" key="7">
    <source>
        <dbReference type="EMBL" id="MRX74063.1"/>
    </source>
</evidence>
<keyword evidence="4" id="KW-0804">Transcription</keyword>
<dbReference type="InterPro" id="IPR013324">
    <property type="entry name" value="RNA_pol_sigma_r3/r4-like"/>
</dbReference>
<evidence type="ECO:0000313" key="8">
    <source>
        <dbReference type="Proteomes" id="UP000448867"/>
    </source>
</evidence>
<evidence type="ECO:0000259" key="5">
    <source>
        <dbReference type="Pfam" id="PF04542"/>
    </source>
</evidence>
<feature type="domain" description="RNA polymerase sigma-70 region 2" evidence="5">
    <location>
        <begin position="19"/>
        <end position="85"/>
    </location>
</feature>
<dbReference type="AlphaFoldDB" id="A0A7X2M0F4"/>
<dbReference type="EMBL" id="WKKI01000058">
    <property type="protein sequence ID" value="MRX74063.1"/>
    <property type="molecule type" value="Genomic_DNA"/>
</dbReference>
<proteinExistence type="inferred from homology"/>
<comment type="caution">
    <text evidence="7">The sequence shown here is derived from an EMBL/GenBank/DDBJ whole genome shotgun (WGS) entry which is preliminary data.</text>
</comment>
<keyword evidence="8" id="KW-1185">Reference proteome</keyword>
<evidence type="ECO:0000256" key="3">
    <source>
        <dbReference type="ARBA" id="ARBA00023082"/>
    </source>
</evidence>
<gene>
    <name evidence="7" type="ORF">GJU40_18225</name>
</gene>
<keyword evidence="2" id="KW-0805">Transcription regulation</keyword>
<dbReference type="CDD" id="cd06171">
    <property type="entry name" value="Sigma70_r4"/>
    <property type="match status" value="1"/>
</dbReference>
<feature type="domain" description="RNA polymerase sigma factor 70 region 4 type 2" evidence="6">
    <location>
        <begin position="120"/>
        <end position="169"/>
    </location>
</feature>
<dbReference type="Gene3D" id="1.10.10.10">
    <property type="entry name" value="Winged helix-like DNA-binding domain superfamily/Winged helix DNA-binding domain"/>
    <property type="match status" value="1"/>
</dbReference>
<evidence type="ECO:0000259" key="6">
    <source>
        <dbReference type="Pfam" id="PF08281"/>
    </source>
</evidence>
<dbReference type="InterPro" id="IPR007627">
    <property type="entry name" value="RNA_pol_sigma70_r2"/>
</dbReference>
<dbReference type="SUPFAM" id="SSF88659">
    <property type="entry name" value="Sigma3 and sigma4 domains of RNA polymerase sigma factors"/>
    <property type="match status" value="1"/>
</dbReference>
<dbReference type="GO" id="GO:0003677">
    <property type="term" value="F:DNA binding"/>
    <property type="evidence" value="ECO:0007669"/>
    <property type="project" value="InterPro"/>
</dbReference>
<organism evidence="7 8">
    <name type="scientific">Metabacillus lacus</name>
    <dbReference type="NCBI Taxonomy" id="1983721"/>
    <lineage>
        <taxon>Bacteria</taxon>
        <taxon>Bacillati</taxon>
        <taxon>Bacillota</taxon>
        <taxon>Bacilli</taxon>
        <taxon>Bacillales</taxon>
        <taxon>Bacillaceae</taxon>
        <taxon>Metabacillus</taxon>
    </lineage>
</organism>
<dbReference type="InterPro" id="IPR013325">
    <property type="entry name" value="RNA_pol_sigma_r2"/>
</dbReference>
<dbReference type="PANTHER" id="PTHR43133:SF51">
    <property type="entry name" value="RNA POLYMERASE SIGMA FACTOR"/>
    <property type="match status" value="1"/>
</dbReference>
<keyword evidence="3" id="KW-0731">Sigma factor</keyword>